<feature type="transmembrane region" description="Helical" evidence="1">
    <location>
        <begin position="56"/>
        <end position="76"/>
    </location>
</feature>
<evidence type="ECO:0000313" key="2">
    <source>
        <dbReference type="EMBL" id="BAT95560.1"/>
    </source>
</evidence>
<keyword evidence="1" id="KW-1133">Transmembrane helix</keyword>
<organism evidence="2 3">
    <name type="scientific">Vigna angularis var. angularis</name>
    <dbReference type="NCBI Taxonomy" id="157739"/>
    <lineage>
        <taxon>Eukaryota</taxon>
        <taxon>Viridiplantae</taxon>
        <taxon>Streptophyta</taxon>
        <taxon>Embryophyta</taxon>
        <taxon>Tracheophyta</taxon>
        <taxon>Spermatophyta</taxon>
        <taxon>Magnoliopsida</taxon>
        <taxon>eudicotyledons</taxon>
        <taxon>Gunneridae</taxon>
        <taxon>Pentapetalae</taxon>
        <taxon>rosids</taxon>
        <taxon>fabids</taxon>
        <taxon>Fabales</taxon>
        <taxon>Fabaceae</taxon>
        <taxon>Papilionoideae</taxon>
        <taxon>50 kb inversion clade</taxon>
        <taxon>NPAAA clade</taxon>
        <taxon>indigoferoid/millettioid clade</taxon>
        <taxon>Phaseoleae</taxon>
        <taxon>Vigna</taxon>
    </lineage>
</organism>
<dbReference type="AlphaFoldDB" id="A0A0S3SRW1"/>
<dbReference type="EMBL" id="AP015041">
    <property type="protein sequence ID" value="BAT95560.1"/>
    <property type="molecule type" value="Genomic_DNA"/>
</dbReference>
<keyword evidence="3" id="KW-1185">Reference proteome</keyword>
<evidence type="ECO:0000313" key="3">
    <source>
        <dbReference type="Proteomes" id="UP000291084"/>
    </source>
</evidence>
<feature type="transmembrane region" description="Helical" evidence="1">
    <location>
        <begin position="82"/>
        <end position="106"/>
    </location>
</feature>
<accession>A0A0S3SRW1</accession>
<keyword evidence="1" id="KW-0812">Transmembrane</keyword>
<protein>
    <submittedName>
        <fullName evidence="2">Uncharacterized protein</fullName>
    </submittedName>
</protein>
<name>A0A0S3SRW1_PHAAN</name>
<gene>
    <name evidence="2" type="primary">Vigan.08G231200</name>
    <name evidence="2" type="ORF">VIGAN_08231200</name>
</gene>
<proteinExistence type="predicted"/>
<keyword evidence="1" id="KW-0472">Membrane</keyword>
<dbReference type="Proteomes" id="UP000291084">
    <property type="component" value="Chromosome 8"/>
</dbReference>
<feature type="non-terminal residue" evidence="2">
    <location>
        <position position="1"/>
    </location>
</feature>
<reference evidence="2 3" key="1">
    <citation type="journal article" date="2015" name="Sci. Rep.">
        <title>The power of single molecule real-time sequencing technology in the de novo assembly of a eukaryotic genome.</title>
        <authorList>
            <person name="Sakai H."/>
            <person name="Naito K."/>
            <person name="Ogiso-Tanaka E."/>
            <person name="Takahashi Y."/>
            <person name="Iseki K."/>
            <person name="Muto C."/>
            <person name="Satou K."/>
            <person name="Teruya K."/>
            <person name="Shiroma A."/>
            <person name="Shimoji M."/>
            <person name="Hirano T."/>
            <person name="Itoh T."/>
            <person name="Kaga A."/>
            <person name="Tomooka N."/>
        </authorList>
    </citation>
    <scope>NUCLEOTIDE SEQUENCE [LARGE SCALE GENOMIC DNA]</scope>
    <source>
        <strain evidence="3">cv. Shumari</strain>
    </source>
</reference>
<feature type="transmembrane region" description="Helical" evidence="1">
    <location>
        <begin position="20"/>
        <end position="44"/>
    </location>
</feature>
<evidence type="ECO:0000256" key="1">
    <source>
        <dbReference type="SAM" id="Phobius"/>
    </source>
</evidence>
<sequence>GYVSHPTFLSLLLHFSFLLYIAYPLAHASVSFLPFHIIHVYLNFGNKSTCSITSRCFFHSSYSSSYLVLVACYSFIVHVHSSVFQAFICIPPFVFCGSVCLLPCFFPVQDNHI</sequence>